<dbReference type="Proteomes" id="UP000756346">
    <property type="component" value="Unassembled WGS sequence"/>
</dbReference>
<evidence type="ECO:0000256" key="7">
    <source>
        <dbReference type="ARBA" id="ARBA00023180"/>
    </source>
</evidence>
<keyword evidence="8" id="KW-0732">Signal</keyword>
<gene>
    <name evidence="9" type="ORF">B0I36DRAFT_359110</name>
</gene>
<evidence type="ECO:0000313" key="10">
    <source>
        <dbReference type="Proteomes" id="UP000756346"/>
    </source>
</evidence>
<protein>
    <submittedName>
        <fullName evidence="9">Nuclease S1</fullName>
    </submittedName>
</protein>
<evidence type="ECO:0000256" key="4">
    <source>
        <dbReference type="ARBA" id="ARBA00022759"/>
    </source>
</evidence>
<evidence type="ECO:0000256" key="1">
    <source>
        <dbReference type="ARBA" id="ARBA00009547"/>
    </source>
</evidence>
<dbReference type="AlphaFoldDB" id="A0A9P8YG32"/>
<keyword evidence="2" id="KW-0540">Nuclease</keyword>
<dbReference type="InterPro" id="IPR003154">
    <property type="entry name" value="S1/P1nuclease"/>
</dbReference>
<reference evidence="9" key="1">
    <citation type="journal article" date="2021" name="Nat. Commun.">
        <title>Genetic determinants of endophytism in the Arabidopsis root mycobiome.</title>
        <authorList>
            <person name="Mesny F."/>
            <person name="Miyauchi S."/>
            <person name="Thiergart T."/>
            <person name="Pickel B."/>
            <person name="Atanasova L."/>
            <person name="Karlsson M."/>
            <person name="Huettel B."/>
            <person name="Barry K.W."/>
            <person name="Haridas S."/>
            <person name="Chen C."/>
            <person name="Bauer D."/>
            <person name="Andreopoulos W."/>
            <person name="Pangilinan J."/>
            <person name="LaButti K."/>
            <person name="Riley R."/>
            <person name="Lipzen A."/>
            <person name="Clum A."/>
            <person name="Drula E."/>
            <person name="Henrissat B."/>
            <person name="Kohler A."/>
            <person name="Grigoriev I.V."/>
            <person name="Martin F.M."/>
            <person name="Hacquard S."/>
        </authorList>
    </citation>
    <scope>NUCLEOTIDE SEQUENCE</scope>
    <source>
        <strain evidence="9">MPI-CAGE-CH-0230</strain>
    </source>
</reference>
<feature type="chain" id="PRO_5040159690" evidence="8">
    <location>
        <begin position="21"/>
        <end position="340"/>
    </location>
</feature>
<keyword evidence="5" id="KW-0378">Hydrolase</keyword>
<keyword evidence="10" id="KW-1185">Reference proteome</keyword>
<dbReference type="Gene3D" id="1.10.575.10">
    <property type="entry name" value="P1 Nuclease"/>
    <property type="match status" value="1"/>
</dbReference>
<dbReference type="EMBL" id="JAGTJQ010000002">
    <property type="protein sequence ID" value="KAH7037410.1"/>
    <property type="molecule type" value="Genomic_DNA"/>
</dbReference>
<keyword evidence="3" id="KW-0479">Metal-binding</keyword>
<dbReference type="SUPFAM" id="SSF48537">
    <property type="entry name" value="Phospholipase C/P1 nuclease"/>
    <property type="match status" value="1"/>
</dbReference>
<comment type="caution">
    <text evidence="9">The sequence shown here is derived from an EMBL/GenBank/DDBJ whole genome shotgun (WGS) entry which is preliminary data.</text>
</comment>
<evidence type="ECO:0000256" key="2">
    <source>
        <dbReference type="ARBA" id="ARBA00022722"/>
    </source>
</evidence>
<feature type="signal peptide" evidence="8">
    <location>
        <begin position="1"/>
        <end position="20"/>
    </location>
</feature>
<dbReference type="InterPro" id="IPR008947">
    <property type="entry name" value="PLipase_C/P1_nuclease_dom_sf"/>
</dbReference>
<name>A0A9P8YG32_9PEZI</name>
<dbReference type="Pfam" id="PF02265">
    <property type="entry name" value="S1-P1_nuclease"/>
    <property type="match status" value="1"/>
</dbReference>
<evidence type="ECO:0000256" key="6">
    <source>
        <dbReference type="ARBA" id="ARBA00023157"/>
    </source>
</evidence>
<sequence>MKASIVNLAVGAALLPSVAAWGSLGHITVAYVASALVQEPTQTYLQALLRNETEHYLAGVATWADTIRYTKWGRFTKNFHFIDAKDDPSSYCGVDFDRDCKADGCVVASIQNYTSQLLDTSLPPWRRNQAAKFVIHFLGDIHQPLHTENVAMGGNGIHVRFDGVELNLHHVWDTSIAAKFLGGVHRVPYHDASLWADSLVKDIRTGKFAAARDEWLAGLDVEDPIGSSMIWANQSNAYVCSHVLPEGPAAIVGKELGGAYFDEAGPVIEVSVARAGVRLAAWLDSIVAKLLLTPGAEEGMLSVASQSWGEEYDDVEAQVAQLEARPSSIEASSAQVVMEL</sequence>
<keyword evidence="4" id="KW-0255">Endonuclease</keyword>
<dbReference type="GO" id="GO:0003676">
    <property type="term" value="F:nucleic acid binding"/>
    <property type="evidence" value="ECO:0007669"/>
    <property type="project" value="InterPro"/>
</dbReference>
<dbReference type="RefSeq" id="XP_046016531.1">
    <property type="nucleotide sequence ID" value="XM_046158087.1"/>
</dbReference>
<dbReference type="GO" id="GO:0016788">
    <property type="term" value="F:hydrolase activity, acting on ester bonds"/>
    <property type="evidence" value="ECO:0007669"/>
    <property type="project" value="InterPro"/>
</dbReference>
<dbReference type="OrthoDB" id="441446at2759"/>
<dbReference type="GO" id="GO:0004519">
    <property type="term" value="F:endonuclease activity"/>
    <property type="evidence" value="ECO:0007669"/>
    <property type="project" value="UniProtKB-KW"/>
</dbReference>
<keyword evidence="6" id="KW-1015">Disulfide bond</keyword>
<evidence type="ECO:0000256" key="5">
    <source>
        <dbReference type="ARBA" id="ARBA00022801"/>
    </source>
</evidence>
<dbReference type="GO" id="GO:0006308">
    <property type="term" value="P:DNA catabolic process"/>
    <property type="evidence" value="ECO:0007669"/>
    <property type="project" value="InterPro"/>
</dbReference>
<dbReference type="GeneID" id="70187633"/>
<keyword evidence="7" id="KW-0325">Glycoprotein</keyword>
<dbReference type="PANTHER" id="PTHR33146">
    <property type="entry name" value="ENDONUCLEASE 4"/>
    <property type="match status" value="1"/>
</dbReference>
<dbReference type="PANTHER" id="PTHR33146:SF26">
    <property type="entry name" value="ENDONUCLEASE 4"/>
    <property type="match status" value="1"/>
</dbReference>
<accession>A0A9P8YG32</accession>
<proteinExistence type="inferred from homology"/>
<organism evidence="9 10">
    <name type="scientific">Microdochium trichocladiopsis</name>
    <dbReference type="NCBI Taxonomy" id="1682393"/>
    <lineage>
        <taxon>Eukaryota</taxon>
        <taxon>Fungi</taxon>
        <taxon>Dikarya</taxon>
        <taxon>Ascomycota</taxon>
        <taxon>Pezizomycotina</taxon>
        <taxon>Sordariomycetes</taxon>
        <taxon>Xylariomycetidae</taxon>
        <taxon>Xylariales</taxon>
        <taxon>Microdochiaceae</taxon>
        <taxon>Microdochium</taxon>
    </lineage>
</organism>
<dbReference type="CDD" id="cd11010">
    <property type="entry name" value="S1-P1_nuclease"/>
    <property type="match status" value="1"/>
</dbReference>
<evidence type="ECO:0000313" key="9">
    <source>
        <dbReference type="EMBL" id="KAH7037410.1"/>
    </source>
</evidence>
<dbReference type="GO" id="GO:0046872">
    <property type="term" value="F:metal ion binding"/>
    <property type="evidence" value="ECO:0007669"/>
    <property type="project" value="UniProtKB-KW"/>
</dbReference>
<evidence type="ECO:0000256" key="3">
    <source>
        <dbReference type="ARBA" id="ARBA00022723"/>
    </source>
</evidence>
<evidence type="ECO:0000256" key="8">
    <source>
        <dbReference type="SAM" id="SignalP"/>
    </source>
</evidence>
<comment type="similarity">
    <text evidence="1">Belongs to the nuclease type I family.</text>
</comment>